<dbReference type="InterPro" id="IPR038626">
    <property type="entry name" value="Rof-like_sf"/>
</dbReference>
<organism evidence="1 2">
    <name type="scientific">Grimontia celer</name>
    <dbReference type="NCBI Taxonomy" id="1796497"/>
    <lineage>
        <taxon>Bacteria</taxon>
        <taxon>Pseudomonadati</taxon>
        <taxon>Pseudomonadota</taxon>
        <taxon>Gammaproteobacteria</taxon>
        <taxon>Vibrionales</taxon>
        <taxon>Vibrionaceae</taxon>
        <taxon>Grimontia</taxon>
    </lineage>
</organism>
<gene>
    <name evidence="1" type="ORF">GCE9029_02391</name>
</gene>
<dbReference type="RefSeq" id="WP_062663469.1">
    <property type="nucleotide sequence ID" value="NZ_FIZX01000002.1"/>
</dbReference>
<dbReference type="Proteomes" id="UP000071641">
    <property type="component" value="Unassembled WGS sequence"/>
</dbReference>
<protein>
    <submittedName>
        <fullName evidence="1">Rho-binding antiterminator</fullName>
    </submittedName>
</protein>
<dbReference type="Gene3D" id="2.30.30.400">
    <property type="entry name" value="Rof-like"/>
    <property type="match status" value="1"/>
</dbReference>
<dbReference type="EMBL" id="FIZX01000002">
    <property type="protein sequence ID" value="CZF81092.1"/>
    <property type="molecule type" value="Genomic_DNA"/>
</dbReference>
<dbReference type="Pfam" id="PF07073">
    <property type="entry name" value="ROF"/>
    <property type="match status" value="1"/>
</dbReference>
<accession>A0A128F2R6</accession>
<keyword evidence="2" id="KW-1185">Reference proteome</keyword>
<dbReference type="InterPro" id="IPR023534">
    <property type="entry name" value="Rof/RNase_P-like"/>
</dbReference>
<reference evidence="2" key="1">
    <citation type="submission" date="2016-02" db="EMBL/GenBank/DDBJ databases">
        <authorList>
            <person name="Rodrigo-Torres Lidia"/>
            <person name="Arahal R.David."/>
        </authorList>
    </citation>
    <scope>NUCLEOTIDE SEQUENCE [LARGE SCALE GENOMIC DNA]</scope>
    <source>
        <strain evidence="2">CECT 9029</strain>
    </source>
</reference>
<evidence type="ECO:0000313" key="1">
    <source>
        <dbReference type="EMBL" id="CZF81092.1"/>
    </source>
</evidence>
<evidence type="ECO:0000313" key="2">
    <source>
        <dbReference type="Proteomes" id="UP000071641"/>
    </source>
</evidence>
<dbReference type="SUPFAM" id="SSF101744">
    <property type="entry name" value="Rof/RNase P subunit-like"/>
    <property type="match status" value="1"/>
</dbReference>
<proteinExistence type="predicted"/>
<sequence length="81" mass="9081">MIKCAEYDYVEIACLYHYPVRLVMKDGSVNEGIAKDTARNIQKEECLVLDVGGEEVLVVLDNVTSMKALVDNPHFSEITFS</sequence>
<dbReference type="InterPro" id="IPR009778">
    <property type="entry name" value="ROF"/>
</dbReference>
<name>A0A128F2R6_9GAMM</name>
<dbReference type="AlphaFoldDB" id="A0A128F2R6"/>
<dbReference type="STRING" id="1796497.GCE9029_02391"/>
<dbReference type="OrthoDB" id="5344363at2"/>